<evidence type="ECO:0000313" key="3">
    <source>
        <dbReference type="EMBL" id="GAA0746490.1"/>
    </source>
</evidence>
<dbReference type="InterPro" id="IPR037523">
    <property type="entry name" value="VOC_core"/>
</dbReference>
<sequence length="141" mass="15132">MATLDHIILKVNDLAASIAFYTQVLGFTLQGQDGPFTVLRAGPECQLQLAPWGTPGFEHYAFAVSSEEFEQIFVRIKAAGMAHGPTFDSVGTNTGPGEESGARGPAPTLYFNDPNQHLLEIRAYPGPPAVAWCAETTHVNS</sequence>
<keyword evidence="4" id="KW-1185">Reference proteome</keyword>
<dbReference type="InterPro" id="IPR029068">
    <property type="entry name" value="Glyas_Bleomycin-R_OHBP_Dase"/>
</dbReference>
<evidence type="ECO:0000256" key="1">
    <source>
        <dbReference type="ARBA" id="ARBA00022723"/>
    </source>
</evidence>
<name>A0ABP3V665_9BURK</name>
<dbReference type="Gene3D" id="3.10.180.10">
    <property type="entry name" value="2,3-Dihydroxybiphenyl 1,2-Dioxygenase, domain 1"/>
    <property type="match status" value="1"/>
</dbReference>
<dbReference type="InterPro" id="IPR018146">
    <property type="entry name" value="Glyoxalase_1_CS"/>
</dbReference>
<accession>A0ABP3V665</accession>
<dbReference type="SUPFAM" id="SSF54593">
    <property type="entry name" value="Glyoxalase/Bleomycin resistance protein/Dihydroxybiphenyl dioxygenase"/>
    <property type="match status" value="1"/>
</dbReference>
<reference evidence="4" key="1">
    <citation type="journal article" date="2019" name="Int. J. Syst. Evol. Microbiol.">
        <title>The Global Catalogue of Microorganisms (GCM) 10K type strain sequencing project: providing services to taxonomists for standard genome sequencing and annotation.</title>
        <authorList>
            <consortium name="The Broad Institute Genomics Platform"/>
            <consortium name="The Broad Institute Genome Sequencing Center for Infectious Disease"/>
            <person name="Wu L."/>
            <person name="Ma J."/>
        </authorList>
    </citation>
    <scope>NUCLEOTIDE SEQUENCE [LARGE SCALE GENOMIC DNA]</scope>
    <source>
        <strain evidence="4">JCM 15503</strain>
    </source>
</reference>
<dbReference type="Pfam" id="PF00903">
    <property type="entry name" value="Glyoxalase"/>
    <property type="match status" value="1"/>
</dbReference>
<comment type="caution">
    <text evidence="3">The sequence shown here is derived from an EMBL/GenBank/DDBJ whole genome shotgun (WGS) entry which is preliminary data.</text>
</comment>
<protein>
    <submittedName>
        <fullName evidence="3">VOC family protein</fullName>
    </submittedName>
</protein>
<evidence type="ECO:0000259" key="2">
    <source>
        <dbReference type="PROSITE" id="PS51819"/>
    </source>
</evidence>
<dbReference type="PROSITE" id="PS00934">
    <property type="entry name" value="GLYOXALASE_I_1"/>
    <property type="match status" value="1"/>
</dbReference>
<gene>
    <name evidence="3" type="ORF">GCM10009107_14040</name>
</gene>
<dbReference type="InterPro" id="IPR004360">
    <property type="entry name" value="Glyas_Fos-R_dOase_dom"/>
</dbReference>
<dbReference type="Proteomes" id="UP001500279">
    <property type="component" value="Unassembled WGS sequence"/>
</dbReference>
<proteinExistence type="predicted"/>
<dbReference type="PROSITE" id="PS51819">
    <property type="entry name" value="VOC"/>
    <property type="match status" value="1"/>
</dbReference>
<evidence type="ECO:0000313" key="4">
    <source>
        <dbReference type="Proteomes" id="UP001500279"/>
    </source>
</evidence>
<dbReference type="RefSeq" id="WP_141284112.1">
    <property type="nucleotide sequence ID" value="NZ_BAAAEW010000006.1"/>
</dbReference>
<dbReference type="EMBL" id="BAAAEW010000006">
    <property type="protein sequence ID" value="GAA0746490.1"/>
    <property type="molecule type" value="Genomic_DNA"/>
</dbReference>
<organism evidence="3 4">
    <name type="scientific">Ideonella azotifigens</name>
    <dbReference type="NCBI Taxonomy" id="513160"/>
    <lineage>
        <taxon>Bacteria</taxon>
        <taxon>Pseudomonadati</taxon>
        <taxon>Pseudomonadota</taxon>
        <taxon>Betaproteobacteria</taxon>
        <taxon>Burkholderiales</taxon>
        <taxon>Sphaerotilaceae</taxon>
        <taxon>Ideonella</taxon>
    </lineage>
</organism>
<feature type="domain" description="VOC" evidence="2">
    <location>
        <begin position="3"/>
        <end position="124"/>
    </location>
</feature>
<keyword evidence="1" id="KW-0479">Metal-binding</keyword>